<evidence type="ECO:0000313" key="2">
    <source>
        <dbReference type="Proteomes" id="UP000821865"/>
    </source>
</evidence>
<accession>A0ACB8DP40</accession>
<reference evidence="1" key="1">
    <citation type="submission" date="2020-05" db="EMBL/GenBank/DDBJ databases">
        <title>Large-scale comparative analyses of tick genomes elucidate their genetic diversity and vector capacities.</title>
        <authorList>
            <person name="Jia N."/>
            <person name="Wang J."/>
            <person name="Shi W."/>
            <person name="Du L."/>
            <person name="Sun Y."/>
            <person name="Zhan W."/>
            <person name="Jiang J."/>
            <person name="Wang Q."/>
            <person name="Zhang B."/>
            <person name="Ji P."/>
            <person name="Sakyi L.B."/>
            <person name="Cui X."/>
            <person name="Yuan T."/>
            <person name="Jiang B."/>
            <person name="Yang W."/>
            <person name="Lam T.T.-Y."/>
            <person name="Chang Q."/>
            <person name="Ding S."/>
            <person name="Wang X."/>
            <person name="Zhu J."/>
            <person name="Ruan X."/>
            <person name="Zhao L."/>
            <person name="Wei J."/>
            <person name="Que T."/>
            <person name="Du C."/>
            <person name="Cheng J."/>
            <person name="Dai P."/>
            <person name="Han X."/>
            <person name="Huang E."/>
            <person name="Gao Y."/>
            <person name="Liu J."/>
            <person name="Shao H."/>
            <person name="Ye R."/>
            <person name="Li L."/>
            <person name="Wei W."/>
            <person name="Wang X."/>
            <person name="Wang C."/>
            <person name="Yang T."/>
            <person name="Huo Q."/>
            <person name="Li W."/>
            <person name="Guo W."/>
            <person name="Chen H."/>
            <person name="Zhou L."/>
            <person name="Ni X."/>
            <person name="Tian J."/>
            <person name="Zhou Y."/>
            <person name="Sheng Y."/>
            <person name="Liu T."/>
            <person name="Pan Y."/>
            <person name="Xia L."/>
            <person name="Li J."/>
            <person name="Zhao F."/>
            <person name="Cao W."/>
        </authorList>
    </citation>
    <scope>NUCLEOTIDE SEQUENCE</scope>
    <source>
        <strain evidence="1">Dsil-2018</strain>
    </source>
</reference>
<proteinExistence type="predicted"/>
<name>A0ACB8DP40_DERSI</name>
<sequence length="408" mass="45983">MFPFAFRGRTSRESKVCEHHFHENDFVDSASYTDNMTGKVIEVPLKLRRLKPSEIPSIFPNCPAYLSRQATKARESPEEKRARLDAEALQETIKLSVQYNEAEEKKNSIASFGDLLKAIGGLSLTDFWSKVVTQTQVLFLHFHNQEAPVVHCAVTVSSDLSLAVYASETRLENLGSSVLPSTISDFRVLQKVLCDVEDVMKDSSKNELQLEILLKRIVALLEQLSSSALPHESQVQVVKFVTQQLQVLLTKASIYPADFLVFYSLVYTISPHASTAKLKLPHPQTIRRICASYNAIPSREQQDDAFLSYARRLASTLKGHERFVTLVMDEIHLQASFQYKGGYVTGSATNMAKIEAKQLHHFLDLLIRQLEDIGIRVVAVVSDNNSINRKTMSFFADPPKLSIVYRHP</sequence>
<protein>
    <submittedName>
        <fullName evidence="1">Uncharacterized protein</fullName>
    </submittedName>
</protein>
<dbReference type="EMBL" id="CM023479">
    <property type="protein sequence ID" value="KAH7974324.1"/>
    <property type="molecule type" value="Genomic_DNA"/>
</dbReference>
<dbReference type="Proteomes" id="UP000821865">
    <property type="component" value="Chromosome 10"/>
</dbReference>
<organism evidence="1 2">
    <name type="scientific">Dermacentor silvarum</name>
    <name type="common">Tick</name>
    <dbReference type="NCBI Taxonomy" id="543639"/>
    <lineage>
        <taxon>Eukaryota</taxon>
        <taxon>Metazoa</taxon>
        <taxon>Ecdysozoa</taxon>
        <taxon>Arthropoda</taxon>
        <taxon>Chelicerata</taxon>
        <taxon>Arachnida</taxon>
        <taxon>Acari</taxon>
        <taxon>Parasitiformes</taxon>
        <taxon>Ixodida</taxon>
        <taxon>Ixodoidea</taxon>
        <taxon>Ixodidae</taxon>
        <taxon>Rhipicephalinae</taxon>
        <taxon>Dermacentor</taxon>
    </lineage>
</organism>
<keyword evidence="2" id="KW-1185">Reference proteome</keyword>
<comment type="caution">
    <text evidence="1">The sequence shown here is derived from an EMBL/GenBank/DDBJ whole genome shotgun (WGS) entry which is preliminary data.</text>
</comment>
<gene>
    <name evidence="1" type="ORF">HPB49_014174</name>
</gene>
<evidence type="ECO:0000313" key="1">
    <source>
        <dbReference type="EMBL" id="KAH7974324.1"/>
    </source>
</evidence>